<reference evidence="4" key="1">
    <citation type="submission" date="2023-06" db="EMBL/GenBank/DDBJ databases">
        <title>Genome-scale phylogeny and comparative genomics of the fungal order Sordariales.</title>
        <authorList>
            <consortium name="Lawrence Berkeley National Laboratory"/>
            <person name="Hensen N."/>
            <person name="Bonometti L."/>
            <person name="Westerberg I."/>
            <person name="Brannstrom I.O."/>
            <person name="Guillou S."/>
            <person name="Cros-Aarteil S."/>
            <person name="Calhoun S."/>
            <person name="Haridas S."/>
            <person name="Kuo A."/>
            <person name="Mondo S."/>
            <person name="Pangilinan J."/>
            <person name="Riley R."/>
            <person name="LaButti K."/>
            <person name="Andreopoulos B."/>
            <person name="Lipzen A."/>
            <person name="Chen C."/>
            <person name="Yanf M."/>
            <person name="Daum C."/>
            <person name="Ng V."/>
            <person name="Clum A."/>
            <person name="Steindorff A."/>
            <person name="Ohm R."/>
            <person name="Martin F."/>
            <person name="Silar P."/>
            <person name="Natvig D."/>
            <person name="Lalanne C."/>
            <person name="Gautier V."/>
            <person name="Ament-velasquez S.L."/>
            <person name="Kruys A."/>
            <person name="Hutchinson M.I."/>
            <person name="Powell A.J."/>
            <person name="Barry K."/>
            <person name="Miller A.N."/>
            <person name="Grigoriev I.V."/>
            <person name="Debuchy R."/>
            <person name="Gladieux P."/>
            <person name="Thoren M.H."/>
            <person name="Johannesson H."/>
        </authorList>
    </citation>
    <scope>NUCLEOTIDE SEQUENCE</scope>
    <source>
        <strain evidence="4">SMH2392-1A</strain>
    </source>
</reference>
<accession>A0AA40E6C7</accession>
<evidence type="ECO:0000256" key="1">
    <source>
        <dbReference type="SAM" id="MobiDB-lite"/>
    </source>
</evidence>
<organism evidence="4 5">
    <name type="scientific">Lasiosphaeria miniovina</name>
    <dbReference type="NCBI Taxonomy" id="1954250"/>
    <lineage>
        <taxon>Eukaryota</taxon>
        <taxon>Fungi</taxon>
        <taxon>Dikarya</taxon>
        <taxon>Ascomycota</taxon>
        <taxon>Pezizomycotina</taxon>
        <taxon>Sordariomycetes</taxon>
        <taxon>Sordariomycetidae</taxon>
        <taxon>Sordariales</taxon>
        <taxon>Lasiosphaeriaceae</taxon>
        <taxon>Lasiosphaeria</taxon>
    </lineage>
</organism>
<dbReference type="Proteomes" id="UP001172101">
    <property type="component" value="Unassembled WGS sequence"/>
</dbReference>
<dbReference type="RefSeq" id="XP_060299553.1">
    <property type="nucleotide sequence ID" value="XM_060444796.1"/>
</dbReference>
<feature type="signal peptide" evidence="2">
    <location>
        <begin position="1"/>
        <end position="26"/>
    </location>
</feature>
<sequence length="626" mass="69193">MASRLGRLNLLLLLVNPALLWHTALAVAAGFTWFDAIQAWAVRLLQLVLEGRVNHTLQFVVRVFSTLALLLIAKLPGLVRALHQGQQQQQQLTPPPAAGLVARIRLLRLSPVISSGFSEIRGSLEEVELSEDPCVPSVCAYTAVSYCWGDPSPKRSIFVDGRQRFWIDQICIKQDDIQDKEEQIPLMATIYRKSLRLIIWLGVAGEDGSLAVNTVDGSASVPSPAAKQALLGLLRNPWFTRTWVVQEVTMGTGMGWLTDQGTIAYGGPVSLDDLTGGDTALAAIFRMIRIGRFDASVSKDRIYAVLALCGLPSWVPNWTVTPAAATTPWVELSGIAELIDPRVGGIHWELAQVYSYGKIDWVHADDRPRFRGANASLKAKEAAFMAVLDLAGPAIPATVQDIEIFDEDKLLVVHGRRIDRLRAVSCVMDTTAATAAAILRLWLQLARSNMDVYPYREEEQSRLLAPFLRTLCTDLSCDWTDLVDIQCLQRPMPDDMLAAVGWYVSQTEDQTEYQTEDRTEESPPTHYKHKAPPPPPPPPLEMTEHVKRLVTSTCIGRMFGVTEKGYYGLFPRGSRAADLVCLFNGSPVPFCLPRPTERTERALCGALVLCEQSTLGPQSVETEEEL</sequence>
<evidence type="ECO:0000313" key="5">
    <source>
        <dbReference type="Proteomes" id="UP001172101"/>
    </source>
</evidence>
<gene>
    <name evidence="4" type="ORF">B0T26DRAFT_747115</name>
</gene>
<comment type="caution">
    <text evidence="4">The sequence shown here is derived from an EMBL/GenBank/DDBJ whole genome shotgun (WGS) entry which is preliminary data.</text>
</comment>
<dbReference type="InterPro" id="IPR052895">
    <property type="entry name" value="HetReg/Transcr_Mod"/>
</dbReference>
<dbReference type="EMBL" id="JAUIRO010000002">
    <property type="protein sequence ID" value="KAK0726697.1"/>
    <property type="molecule type" value="Genomic_DNA"/>
</dbReference>
<dbReference type="AlphaFoldDB" id="A0AA40E6C7"/>
<feature type="chain" id="PRO_5041377968" evidence="2">
    <location>
        <begin position="27"/>
        <end position="626"/>
    </location>
</feature>
<evidence type="ECO:0000313" key="4">
    <source>
        <dbReference type="EMBL" id="KAK0726697.1"/>
    </source>
</evidence>
<name>A0AA40E6C7_9PEZI</name>
<keyword evidence="5" id="KW-1185">Reference proteome</keyword>
<feature type="region of interest" description="Disordered" evidence="1">
    <location>
        <begin position="509"/>
        <end position="539"/>
    </location>
</feature>
<dbReference type="PANTHER" id="PTHR24148">
    <property type="entry name" value="ANKYRIN REPEAT DOMAIN-CONTAINING PROTEIN 39 HOMOLOG-RELATED"/>
    <property type="match status" value="1"/>
</dbReference>
<dbReference type="PANTHER" id="PTHR24148:SF64">
    <property type="entry name" value="HETEROKARYON INCOMPATIBILITY DOMAIN-CONTAINING PROTEIN"/>
    <property type="match status" value="1"/>
</dbReference>
<evidence type="ECO:0000259" key="3">
    <source>
        <dbReference type="Pfam" id="PF06985"/>
    </source>
</evidence>
<protein>
    <submittedName>
        <fullName evidence="4">Heterokaryon incompatibility protein-domain-containing protein</fullName>
    </submittedName>
</protein>
<dbReference type="GeneID" id="85328066"/>
<proteinExistence type="predicted"/>
<dbReference type="Pfam" id="PF06985">
    <property type="entry name" value="HET"/>
    <property type="match status" value="1"/>
</dbReference>
<keyword evidence="2" id="KW-0732">Signal</keyword>
<feature type="domain" description="Heterokaryon incompatibility" evidence="3">
    <location>
        <begin position="160"/>
        <end position="247"/>
    </location>
</feature>
<evidence type="ECO:0000256" key="2">
    <source>
        <dbReference type="SAM" id="SignalP"/>
    </source>
</evidence>
<dbReference type="InterPro" id="IPR010730">
    <property type="entry name" value="HET"/>
</dbReference>